<dbReference type="PROSITE" id="PS00144">
    <property type="entry name" value="ASN_GLN_ASE_1"/>
    <property type="match status" value="1"/>
</dbReference>
<feature type="domain" description="Methyl-accepting transducer" evidence="10">
    <location>
        <begin position="481"/>
        <end position="710"/>
    </location>
</feature>
<dbReference type="FunFam" id="1.10.287.950:FF:000001">
    <property type="entry name" value="Methyl-accepting chemotaxis sensory transducer"/>
    <property type="match status" value="1"/>
</dbReference>
<dbReference type="PROSITE" id="PS50885">
    <property type="entry name" value="HAMP"/>
    <property type="match status" value="2"/>
</dbReference>
<dbReference type="InterPro" id="IPR003660">
    <property type="entry name" value="HAMP_dom"/>
</dbReference>
<dbReference type="InterPro" id="IPR020827">
    <property type="entry name" value="Asparaginase/glutaminase_AS1"/>
</dbReference>
<dbReference type="GO" id="GO:0007165">
    <property type="term" value="P:signal transduction"/>
    <property type="evidence" value="ECO:0007669"/>
    <property type="project" value="UniProtKB-KW"/>
</dbReference>
<dbReference type="EMBL" id="WXFA01000002">
    <property type="protein sequence ID" value="MBM3090096.1"/>
    <property type="molecule type" value="Genomic_DNA"/>
</dbReference>
<dbReference type="GO" id="GO:0004888">
    <property type="term" value="F:transmembrane signaling receptor activity"/>
    <property type="evidence" value="ECO:0007669"/>
    <property type="project" value="InterPro"/>
</dbReference>
<keyword evidence="3" id="KW-0145">Chemotaxis</keyword>
<dbReference type="GO" id="GO:0006935">
    <property type="term" value="P:chemotaxis"/>
    <property type="evidence" value="ECO:0007669"/>
    <property type="project" value="UniProtKB-KW"/>
</dbReference>
<dbReference type="CDD" id="cd11386">
    <property type="entry name" value="MCP_signal"/>
    <property type="match status" value="1"/>
</dbReference>
<dbReference type="InterPro" id="IPR004089">
    <property type="entry name" value="MCPsignal_dom"/>
</dbReference>
<evidence type="ECO:0000256" key="9">
    <source>
        <dbReference type="SAM" id="Phobius"/>
    </source>
</evidence>
<dbReference type="SMART" id="SM00283">
    <property type="entry name" value="MA"/>
    <property type="match status" value="1"/>
</dbReference>
<dbReference type="SUPFAM" id="SSF158472">
    <property type="entry name" value="HAMP domain-like"/>
    <property type="match status" value="1"/>
</dbReference>
<dbReference type="Gene3D" id="1.10.287.950">
    <property type="entry name" value="Methyl-accepting chemotaxis protein"/>
    <property type="match status" value="1"/>
</dbReference>
<feature type="domain" description="HAMP" evidence="11">
    <location>
        <begin position="343"/>
        <end position="396"/>
    </location>
</feature>
<dbReference type="PANTHER" id="PTHR43531">
    <property type="entry name" value="PROTEIN ICFG"/>
    <property type="match status" value="1"/>
</dbReference>
<keyword evidence="9" id="KW-0812">Transmembrane</keyword>
<dbReference type="Pfam" id="PF22673">
    <property type="entry name" value="MCP-like_PDC_1"/>
    <property type="match status" value="1"/>
</dbReference>
<dbReference type="PANTHER" id="PTHR43531:SF11">
    <property type="entry name" value="METHYL-ACCEPTING CHEMOTAXIS PROTEIN 3"/>
    <property type="match status" value="1"/>
</dbReference>
<comment type="caution">
    <text evidence="12">The sequence shown here is derived from an EMBL/GenBank/DDBJ whole genome shotgun (WGS) entry which is preliminary data.</text>
</comment>
<comment type="similarity">
    <text evidence="4">Belongs to the methyl-accepting chemotaxis (MCP) protein family.</text>
</comment>
<feature type="transmembrane region" description="Helical" evidence="9">
    <location>
        <begin position="12"/>
        <end position="33"/>
    </location>
</feature>
<evidence type="ECO:0000313" key="13">
    <source>
        <dbReference type="Proteomes" id="UP000744980"/>
    </source>
</evidence>
<evidence type="ECO:0000313" key="12">
    <source>
        <dbReference type="EMBL" id="MBM3090096.1"/>
    </source>
</evidence>
<feature type="compositionally biased region" description="Polar residues" evidence="8">
    <location>
        <begin position="779"/>
        <end position="792"/>
    </location>
</feature>
<evidence type="ECO:0000256" key="6">
    <source>
        <dbReference type="PROSITE-ProRule" id="PRU10099"/>
    </source>
</evidence>
<evidence type="ECO:0000256" key="7">
    <source>
        <dbReference type="SAM" id="Coils"/>
    </source>
</evidence>
<feature type="region of interest" description="Disordered" evidence="8">
    <location>
        <begin position="395"/>
        <end position="424"/>
    </location>
</feature>
<evidence type="ECO:0000256" key="2">
    <source>
        <dbReference type="ARBA" id="ARBA00010518"/>
    </source>
</evidence>
<keyword evidence="9" id="KW-0472">Membrane</keyword>
<organism evidence="12 13">
    <name type="scientific">Ensifer canadensis</name>
    <dbReference type="NCBI Taxonomy" id="555315"/>
    <lineage>
        <taxon>Bacteria</taxon>
        <taxon>Pseudomonadati</taxon>
        <taxon>Pseudomonadota</taxon>
        <taxon>Alphaproteobacteria</taxon>
        <taxon>Hyphomicrobiales</taxon>
        <taxon>Rhizobiaceae</taxon>
        <taxon>Sinorhizobium/Ensifer group</taxon>
        <taxon>Ensifer</taxon>
    </lineage>
</organism>
<dbReference type="AlphaFoldDB" id="A0AAW4FGF8"/>
<feature type="compositionally biased region" description="Basic and acidic residues" evidence="8">
    <location>
        <begin position="395"/>
        <end position="421"/>
    </location>
</feature>
<dbReference type="PRINTS" id="PR00260">
    <property type="entry name" value="CHEMTRNSDUCR"/>
</dbReference>
<keyword evidence="13" id="KW-1185">Reference proteome</keyword>
<keyword evidence="9" id="KW-1133">Transmembrane helix</keyword>
<keyword evidence="7" id="KW-0175">Coiled coil</keyword>
<dbReference type="InterPro" id="IPR004090">
    <property type="entry name" value="Chemotax_Me-accpt_rcpt"/>
</dbReference>
<comment type="subcellular location">
    <subcellularLocation>
        <location evidence="1">Membrane</location>
    </subcellularLocation>
</comment>
<evidence type="ECO:0000256" key="3">
    <source>
        <dbReference type="ARBA" id="ARBA00022500"/>
    </source>
</evidence>
<proteinExistence type="inferred from homology"/>
<dbReference type="SMART" id="SM00304">
    <property type="entry name" value="HAMP"/>
    <property type="match status" value="2"/>
</dbReference>
<protein>
    <submittedName>
        <fullName evidence="12">HAMP domain-containing protein</fullName>
    </submittedName>
</protein>
<dbReference type="GO" id="GO:0016020">
    <property type="term" value="C:membrane"/>
    <property type="evidence" value="ECO:0007669"/>
    <property type="project" value="UniProtKB-SubCell"/>
</dbReference>
<dbReference type="Gene3D" id="6.10.340.10">
    <property type="match status" value="1"/>
</dbReference>
<evidence type="ECO:0000259" key="10">
    <source>
        <dbReference type="PROSITE" id="PS50111"/>
    </source>
</evidence>
<feature type="domain" description="HAMP" evidence="11">
    <location>
        <begin position="430"/>
        <end position="476"/>
    </location>
</feature>
<evidence type="ECO:0000256" key="5">
    <source>
        <dbReference type="PROSITE-ProRule" id="PRU00284"/>
    </source>
</evidence>
<comment type="similarity">
    <text evidence="2">Belongs to the asparaginase 1 family.</text>
</comment>
<dbReference type="InterPro" id="IPR051310">
    <property type="entry name" value="MCP_chemotaxis"/>
</dbReference>
<dbReference type="SUPFAM" id="SSF58104">
    <property type="entry name" value="Methyl-accepting chemotaxis protein (MCP) signaling domain"/>
    <property type="match status" value="1"/>
</dbReference>
<evidence type="ECO:0000259" key="11">
    <source>
        <dbReference type="PROSITE" id="PS50885"/>
    </source>
</evidence>
<dbReference type="GO" id="GO:0006520">
    <property type="term" value="P:amino acid metabolic process"/>
    <property type="evidence" value="ECO:0007669"/>
    <property type="project" value="InterPro"/>
</dbReference>
<feature type="compositionally biased region" description="Polar residues" evidence="8">
    <location>
        <begin position="728"/>
        <end position="740"/>
    </location>
</feature>
<evidence type="ECO:0000256" key="8">
    <source>
        <dbReference type="SAM" id="MobiDB-lite"/>
    </source>
</evidence>
<accession>A0AAW4FGF8</accession>
<reference evidence="12 13" key="1">
    <citation type="submission" date="2020-01" db="EMBL/GenBank/DDBJ databases">
        <title>Draft genome assembly of Ensifer adhaerens T173.</title>
        <authorList>
            <person name="Craig J.E."/>
            <person name="Stinchcombe J.R."/>
        </authorList>
    </citation>
    <scope>NUCLEOTIDE SEQUENCE [LARGE SCALE GENOMIC DNA]</scope>
    <source>
        <strain evidence="12 13">T173</strain>
    </source>
</reference>
<feature type="transmembrane region" description="Helical" evidence="9">
    <location>
        <begin position="320"/>
        <end position="341"/>
    </location>
</feature>
<gene>
    <name evidence="12" type="ORF">GFB56_04605</name>
</gene>
<dbReference type="RefSeq" id="WP_203527341.1">
    <property type="nucleotide sequence ID" value="NZ_CP083370.1"/>
</dbReference>
<dbReference type="CDD" id="cd12913">
    <property type="entry name" value="PDC1_MCP_like"/>
    <property type="match status" value="1"/>
</dbReference>
<evidence type="ECO:0000256" key="1">
    <source>
        <dbReference type="ARBA" id="ARBA00004370"/>
    </source>
</evidence>
<dbReference type="Gene3D" id="3.30.450.20">
    <property type="entry name" value="PAS domain"/>
    <property type="match status" value="2"/>
</dbReference>
<dbReference type="PROSITE" id="PS50111">
    <property type="entry name" value="CHEMOTAXIS_TRANSDUC_2"/>
    <property type="match status" value="1"/>
</dbReference>
<name>A0AAW4FGF8_9HYPH</name>
<feature type="coiled-coil region" evidence="7">
    <location>
        <begin position="500"/>
        <end position="530"/>
    </location>
</feature>
<keyword evidence="5" id="KW-0807">Transducer</keyword>
<sequence length="803" mass="85612">MFKFQAKSLATKLIAVTGGTIALVLLASNFVLISQTQERVETLVLDQATGEAKAITSDIAGGIGELASASRSMAGILGRSHAEKSMERAGVINILRANLEQNPFAFGSWFAEEPKAFDGRKEDVANNKELGANEEGIFAPYWSKNRENEIQFSTFRADYAAEWYSLAAKSGKGAITPPYTAQDTDVPTAMSSIAYPVTSNGKLIGVSGVDISLASLADGLSKLKPFETGRVYLLSQTGKWLVAPIPELLLKDYDGEGNEVVKKALASGTSGVVKNLSYDGNEPFDRVVYPFAVSGVNTSWIVLVDVPRTAINAPVRDQTYMMIIGGLVVLGAVLLGLYFAVRGFVQQPLAGLVRDVRNLSNGDYGNSITGQDRSDETGQVAKALEGFRHQLADTKRLEGEARHEREQAEHERSRSETERAESSALQRDIVARLGKGLSHLSSGDLAFRITDEFPGEYAQLKRDFNATMDSLEETIRTVNHSIVNIGNGTSEISSAANDLSHRTEQQAASLEETAAALDELTSQVNASAENAKVAAKSVDVASSDAGQSGEVVQKAIAAMKGIEQSSHEVSRIIGVIDEIAFQTNLLALNAGVEAARAGDAGKGFAVVAQEVRELAQRSANAAKEIKTLINTSAGQVREGVDLVGRAGGALEKIAEQVVQINGLIRQISSSASEQAVGLKEINSAVNQMDQVTQQNAAMVEETTAAGMALNEEARSLSTLVARFRVAQRSGTTAAQPNSTEMLRGTAERMRSAERPAPAPAPTYARDTRPAPSAARAGYTPSTQRVLTQTSGANALAQDNWEEF</sequence>
<dbReference type="Pfam" id="PF00015">
    <property type="entry name" value="MCPsignal"/>
    <property type="match status" value="1"/>
</dbReference>
<dbReference type="Proteomes" id="UP000744980">
    <property type="component" value="Unassembled WGS sequence"/>
</dbReference>
<evidence type="ECO:0000256" key="4">
    <source>
        <dbReference type="ARBA" id="ARBA00029447"/>
    </source>
</evidence>
<dbReference type="Pfam" id="PF00672">
    <property type="entry name" value="HAMP"/>
    <property type="match status" value="2"/>
</dbReference>
<feature type="region of interest" description="Disordered" evidence="8">
    <location>
        <begin position="728"/>
        <end position="803"/>
    </location>
</feature>
<feature type="active site" evidence="6">
    <location>
        <position position="20"/>
    </location>
</feature>